<dbReference type="InterPro" id="IPR051128">
    <property type="entry name" value="EgtD_Methyltrsf_superfamily"/>
</dbReference>
<feature type="region of interest" description="Disordered" evidence="4">
    <location>
        <begin position="1"/>
        <end position="20"/>
    </location>
</feature>
<evidence type="ECO:0000259" key="5">
    <source>
        <dbReference type="Pfam" id="PF03781"/>
    </source>
</evidence>
<dbReference type="SUPFAM" id="SSF109854">
    <property type="entry name" value="DinB/YfiT-like putative metalloenzymes"/>
    <property type="match status" value="1"/>
</dbReference>
<dbReference type="PANTHER" id="PTHR43397:SF1">
    <property type="entry name" value="ERGOTHIONEINE BIOSYNTHESIS PROTEIN 1"/>
    <property type="match status" value="1"/>
</dbReference>
<evidence type="ECO:0000313" key="7">
    <source>
        <dbReference type="EMBL" id="THH08851.1"/>
    </source>
</evidence>
<dbReference type="InterPro" id="IPR024775">
    <property type="entry name" value="DinB-like"/>
</dbReference>
<dbReference type="Gene3D" id="3.90.1580.10">
    <property type="entry name" value="paralog of FGE (formylglycine-generating enzyme)"/>
    <property type="match status" value="1"/>
</dbReference>
<evidence type="ECO:0008006" key="9">
    <source>
        <dbReference type="Google" id="ProtNLM"/>
    </source>
</evidence>
<dbReference type="PANTHER" id="PTHR43397">
    <property type="entry name" value="ERGOTHIONEINE BIOSYNTHESIS PROTEIN 1"/>
    <property type="match status" value="1"/>
</dbReference>
<protein>
    <recommendedName>
        <fullName evidence="9">Sulfatase-modifying factor enzyme domain-containing protein</fullName>
    </recommendedName>
</protein>
<accession>A0A4S4LCG1</accession>
<dbReference type="Pfam" id="PF12867">
    <property type="entry name" value="DinB_2"/>
    <property type="match status" value="1"/>
</dbReference>
<dbReference type="SUPFAM" id="SSF56436">
    <property type="entry name" value="C-type lectin-like"/>
    <property type="match status" value="1"/>
</dbReference>
<dbReference type="InterPro" id="IPR034660">
    <property type="entry name" value="DinB/YfiT-like"/>
</dbReference>
<evidence type="ECO:0000259" key="6">
    <source>
        <dbReference type="Pfam" id="PF12867"/>
    </source>
</evidence>
<feature type="compositionally biased region" description="Low complexity" evidence="4">
    <location>
        <begin position="8"/>
        <end position="20"/>
    </location>
</feature>
<organism evidence="7 8">
    <name type="scientific">Phellinidium pouzarii</name>
    <dbReference type="NCBI Taxonomy" id="167371"/>
    <lineage>
        <taxon>Eukaryota</taxon>
        <taxon>Fungi</taxon>
        <taxon>Dikarya</taxon>
        <taxon>Basidiomycota</taxon>
        <taxon>Agaricomycotina</taxon>
        <taxon>Agaricomycetes</taxon>
        <taxon>Hymenochaetales</taxon>
        <taxon>Hymenochaetaceae</taxon>
        <taxon>Phellinidium</taxon>
    </lineage>
</organism>
<dbReference type="Pfam" id="PF03781">
    <property type="entry name" value="FGE-sulfatase"/>
    <property type="match status" value="2"/>
</dbReference>
<keyword evidence="8" id="KW-1185">Reference proteome</keyword>
<evidence type="ECO:0000313" key="8">
    <source>
        <dbReference type="Proteomes" id="UP000308199"/>
    </source>
</evidence>
<comment type="pathway">
    <text evidence="3">Amino-acid biosynthesis; ergothioneine biosynthesis.</text>
</comment>
<evidence type="ECO:0000256" key="4">
    <source>
        <dbReference type="SAM" id="MobiDB-lite"/>
    </source>
</evidence>
<dbReference type="InterPro" id="IPR042095">
    <property type="entry name" value="SUMF_sf"/>
</dbReference>
<dbReference type="AlphaFoldDB" id="A0A4S4LCG1"/>
<gene>
    <name evidence="7" type="ORF">EW145_g2415</name>
</gene>
<keyword evidence="1" id="KW-0560">Oxidoreductase</keyword>
<keyword evidence="2" id="KW-0408">Iron</keyword>
<dbReference type="OrthoDB" id="659at2759"/>
<proteinExistence type="predicted"/>
<dbReference type="InterPro" id="IPR005532">
    <property type="entry name" value="SUMF_dom"/>
</dbReference>
<evidence type="ECO:0000256" key="1">
    <source>
        <dbReference type="ARBA" id="ARBA00023002"/>
    </source>
</evidence>
<feature type="domain" description="Sulfatase-modifying factor enzyme-like" evidence="5">
    <location>
        <begin position="520"/>
        <end position="593"/>
    </location>
</feature>
<feature type="domain" description="Sulfatase-modifying factor enzyme-like" evidence="5">
    <location>
        <begin position="424"/>
        <end position="500"/>
    </location>
</feature>
<dbReference type="Proteomes" id="UP000308199">
    <property type="component" value="Unassembled WGS sequence"/>
</dbReference>
<feature type="domain" description="DinB-like" evidence="6">
    <location>
        <begin position="222"/>
        <end position="361"/>
    </location>
</feature>
<dbReference type="EMBL" id="SGPK01000084">
    <property type="protein sequence ID" value="THH08851.1"/>
    <property type="molecule type" value="Genomic_DNA"/>
</dbReference>
<reference evidence="7 8" key="1">
    <citation type="submission" date="2019-02" db="EMBL/GenBank/DDBJ databases">
        <title>Genome sequencing of the rare red list fungi Phellinidium pouzarii.</title>
        <authorList>
            <person name="Buettner E."/>
            <person name="Kellner H."/>
        </authorList>
    </citation>
    <scope>NUCLEOTIDE SEQUENCE [LARGE SCALE GENOMIC DNA]</scope>
    <source>
        <strain evidence="7 8">DSM 108285</strain>
    </source>
</reference>
<dbReference type="InterPro" id="IPR016187">
    <property type="entry name" value="CTDL_fold"/>
</dbReference>
<comment type="caution">
    <text evidence="7">The sequence shown here is derived from an EMBL/GenBank/DDBJ whole genome shotgun (WGS) entry which is preliminary data.</text>
</comment>
<evidence type="ECO:0000256" key="2">
    <source>
        <dbReference type="ARBA" id="ARBA00023004"/>
    </source>
</evidence>
<evidence type="ECO:0000256" key="3">
    <source>
        <dbReference type="ARBA" id="ARBA00037882"/>
    </source>
</evidence>
<sequence length="598" mass="66288">MTQNLTMSSPQSTCSSSPYSDSSFPSSLFSEVSTASSCSDDLSEQCHLLVVSPPCESMSTLDAFLRKLPLCSTEPGKQYLLLALGHTYASSASERFQGLNKSIGAIGSILGNESMFKSWSSSQFPGIGYFISGSGETSSIDVEAQSILQAKITSIDALNVFSSAGLHLVYYTSFSGSANDSDGTLYLLERAPFSFPPLTPLELDSGTINTFGPPSREEWRTLWEAWDLVTLGMIPTEMLHQKPIDLRHKCLFYIGHIPTFLNILLSHLFKESYTEPMNFTQIFERGIDPHVDDPNHCHSHSEIPEADEDWPTLASILEYRDRVRARLMQVYDDIDAGRRTLTRSLARVLQMTLEHEGFHIEAQAPSLRRASRPPPWSALAAQWARAAVPASPTVELGPARLILGHDNSEAEDDVASGSKDVVHAHAFGWDNESPARAVEVARFRAEWRPVTNGEYLVFWKERGEEFLMPASWVEERGEIFVRTVYGAVPILVAANWPVLASYDQLSLATAGLADGPPGWNGGVWEWTSTIFDSHPGLSPTKHFPGYSTDFFDGKHQVVLGASYATMPRLAGRRTVRNFYQHNYPYAWVSARVVYDVNA</sequence>
<name>A0A4S4LCG1_9AGAM</name>